<feature type="transmembrane region" description="Helical" evidence="1">
    <location>
        <begin position="40"/>
        <end position="59"/>
    </location>
</feature>
<feature type="transmembrane region" description="Helical" evidence="1">
    <location>
        <begin position="101"/>
        <end position="122"/>
    </location>
</feature>
<evidence type="ECO:0008006" key="4">
    <source>
        <dbReference type="Google" id="ProtNLM"/>
    </source>
</evidence>
<accession>A0A517YLG5</accession>
<organism evidence="2 3">
    <name type="scientific">Anatilimnocola aggregata</name>
    <dbReference type="NCBI Taxonomy" id="2528021"/>
    <lineage>
        <taxon>Bacteria</taxon>
        <taxon>Pseudomonadati</taxon>
        <taxon>Planctomycetota</taxon>
        <taxon>Planctomycetia</taxon>
        <taxon>Pirellulales</taxon>
        <taxon>Pirellulaceae</taxon>
        <taxon>Anatilimnocola</taxon>
    </lineage>
</organism>
<keyword evidence="1" id="KW-0472">Membrane</keyword>
<dbReference type="Gene3D" id="3.90.70.10">
    <property type="entry name" value="Cysteine proteinases"/>
    <property type="match status" value="1"/>
</dbReference>
<evidence type="ECO:0000313" key="2">
    <source>
        <dbReference type="EMBL" id="QDU31065.1"/>
    </source>
</evidence>
<evidence type="ECO:0000256" key="1">
    <source>
        <dbReference type="SAM" id="Phobius"/>
    </source>
</evidence>
<dbReference type="KEGG" id="aagg:ETAA8_62180"/>
<feature type="transmembrane region" description="Helical" evidence="1">
    <location>
        <begin position="12"/>
        <end position="34"/>
    </location>
</feature>
<proteinExistence type="predicted"/>
<sequence length="318" mass="34885">MSWVAPGGRLRFYLLAIVLLTILNSTFAASSLAVTAMWDIWTAVVVMSFVSAGAAILSARFLWAEKGQSNMLLLALSILAMVLFLQFWAGQLFWARVVPSSAAIVYTNLTAIFAALGAGWAWRLPQMARWRRALMATALGFASLAAILWPLLSIALRPPPAGQDKWQGPVAMQSSWATCSPAAAATLLRAEGISVSERDMIPLCLTDYDGTPTLGLYRGIQLMAAKNNRQVEIVDRSLSRLLLDNDWPVLMAVRLPLGVEDERFEKEWGWIPGMGHAVVALDRHPDGGFVMADPAVGLEVWSEEKLKTLWQGNGMRMK</sequence>
<dbReference type="Proteomes" id="UP000315017">
    <property type="component" value="Chromosome"/>
</dbReference>
<feature type="transmembrane region" description="Helical" evidence="1">
    <location>
        <begin position="71"/>
        <end position="89"/>
    </location>
</feature>
<keyword evidence="1" id="KW-0812">Transmembrane</keyword>
<gene>
    <name evidence="2" type="ORF">ETAA8_62180</name>
</gene>
<feature type="transmembrane region" description="Helical" evidence="1">
    <location>
        <begin position="134"/>
        <end position="152"/>
    </location>
</feature>
<reference evidence="2 3" key="1">
    <citation type="submission" date="2019-02" db="EMBL/GenBank/DDBJ databases">
        <title>Deep-cultivation of Planctomycetes and their phenomic and genomic characterization uncovers novel biology.</title>
        <authorList>
            <person name="Wiegand S."/>
            <person name="Jogler M."/>
            <person name="Boedeker C."/>
            <person name="Pinto D."/>
            <person name="Vollmers J."/>
            <person name="Rivas-Marin E."/>
            <person name="Kohn T."/>
            <person name="Peeters S.H."/>
            <person name="Heuer A."/>
            <person name="Rast P."/>
            <person name="Oberbeckmann S."/>
            <person name="Bunk B."/>
            <person name="Jeske O."/>
            <person name="Meyerdierks A."/>
            <person name="Storesund J.E."/>
            <person name="Kallscheuer N."/>
            <person name="Luecker S."/>
            <person name="Lage O.M."/>
            <person name="Pohl T."/>
            <person name="Merkel B.J."/>
            <person name="Hornburger P."/>
            <person name="Mueller R.-W."/>
            <person name="Bruemmer F."/>
            <person name="Labrenz M."/>
            <person name="Spormann A.M."/>
            <person name="Op den Camp H."/>
            <person name="Overmann J."/>
            <person name="Amann R."/>
            <person name="Jetten M.S.M."/>
            <person name="Mascher T."/>
            <person name="Medema M.H."/>
            <person name="Devos D.P."/>
            <person name="Kaster A.-K."/>
            <person name="Ovreas L."/>
            <person name="Rohde M."/>
            <person name="Galperin M.Y."/>
            <person name="Jogler C."/>
        </authorList>
    </citation>
    <scope>NUCLEOTIDE SEQUENCE [LARGE SCALE GENOMIC DNA]</scope>
    <source>
        <strain evidence="2 3">ETA_A8</strain>
    </source>
</reference>
<evidence type="ECO:0000313" key="3">
    <source>
        <dbReference type="Proteomes" id="UP000315017"/>
    </source>
</evidence>
<keyword evidence="3" id="KW-1185">Reference proteome</keyword>
<dbReference type="AlphaFoldDB" id="A0A517YLG5"/>
<name>A0A517YLG5_9BACT</name>
<dbReference type="RefSeq" id="WP_238397615.1">
    <property type="nucleotide sequence ID" value="NZ_CP036274.1"/>
</dbReference>
<dbReference type="EMBL" id="CP036274">
    <property type="protein sequence ID" value="QDU31065.1"/>
    <property type="molecule type" value="Genomic_DNA"/>
</dbReference>
<keyword evidence="1" id="KW-1133">Transmembrane helix</keyword>
<protein>
    <recommendedName>
        <fullName evidence="4">Peptidase C39 domain-containing protein</fullName>
    </recommendedName>
</protein>